<evidence type="ECO:0000313" key="9">
    <source>
        <dbReference type="Proteomes" id="UP001596425"/>
    </source>
</evidence>
<dbReference type="InterPro" id="IPR033434">
    <property type="entry name" value="MucB/RseB_N"/>
</dbReference>
<feature type="chain" id="PRO_5045103344" evidence="5">
    <location>
        <begin position="35"/>
        <end position="323"/>
    </location>
</feature>
<dbReference type="EMBL" id="JBHSVR010000001">
    <property type="protein sequence ID" value="MFC6632158.1"/>
    <property type="molecule type" value="Genomic_DNA"/>
</dbReference>
<dbReference type="InterPro" id="IPR038484">
    <property type="entry name" value="MucB/RseB_C_sf"/>
</dbReference>
<evidence type="ECO:0000259" key="6">
    <source>
        <dbReference type="Pfam" id="PF03888"/>
    </source>
</evidence>
<feature type="domain" description="MucB/RseB N-terminal" evidence="6">
    <location>
        <begin position="46"/>
        <end position="210"/>
    </location>
</feature>
<dbReference type="PIRSF" id="PIRSF005427">
    <property type="entry name" value="RseB"/>
    <property type="match status" value="1"/>
</dbReference>
<name>A0ABW1YJU0_9GAMM</name>
<comment type="similarity">
    <text evidence="2">Belongs to the RseB family.</text>
</comment>
<protein>
    <submittedName>
        <fullName evidence="8">MucB/RseB C-terminal domain-containing protein</fullName>
    </submittedName>
</protein>
<evidence type="ECO:0000313" key="8">
    <source>
        <dbReference type="EMBL" id="MFC6632158.1"/>
    </source>
</evidence>
<accession>A0ABW1YJU0</accession>
<evidence type="ECO:0000256" key="2">
    <source>
        <dbReference type="ARBA" id="ARBA00008150"/>
    </source>
</evidence>
<reference evidence="9" key="1">
    <citation type="journal article" date="2019" name="Int. J. Syst. Evol. Microbiol.">
        <title>The Global Catalogue of Microorganisms (GCM) 10K type strain sequencing project: providing services to taxonomists for standard genome sequencing and annotation.</title>
        <authorList>
            <consortium name="The Broad Institute Genomics Platform"/>
            <consortium name="The Broad Institute Genome Sequencing Center for Infectious Disease"/>
            <person name="Wu L."/>
            <person name="Ma J."/>
        </authorList>
    </citation>
    <scope>NUCLEOTIDE SEQUENCE [LARGE SCALE GENOMIC DNA]</scope>
    <source>
        <strain evidence="9">CGMCC 1.13718</strain>
    </source>
</reference>
<dbReference type="Pfam" id="PF03888">
    <property type="entry name" value="MucB_RseB"/>
    <property type="match status" value="1"/>
</dbReference>
<feature type="signal peptide" evidence="5">
    <location>
        <begin position="1"/>
        <end position="34"/>
    </location>
</feature>
<dbReference type="Gene3D" id="2.50.20.10">
    <property type="entry name" value="Lipoprotein localisation LolA/LolB/LppX"/>
    <property type="match status" value="1"/>
</dbReference>
<dbReference type="Pfam" id="PF17188">
    <property type="entry name" value="MucB_RseB_C"/>
    <property type="match status" value="1"/>
</dbReference>
<proteinExistence type="inferred from homology"/>
<dbReference type="Proteomes" id="UP001596425">
    <property type="component" value="Unassembled WGS sequence"/>
</dbReference>
<organism evidence="8 9">
    <name type="scientific">Microbulbifer taiwanensis</name>
    <dbReference type="NCBI Taxonomy" id="986746"/>
    <lineage>
        <taxon>Bacteria</taxon>
        <taxon>Pseudomonadati</taxon>
        <taxon>Pseudomonadota</taxon>
        <taxon>Gammaproteobacteria</taxon>
        <taxon>Cellvibrionales</taxon>
        <taxon>Microbulbiferaceae</taxon>
        <taxon>Microbulbifer</taxon>
    </lineage>
</organism>
<dbReference type="InterPro" id="IPR005588">
    <property type="entry name" value="MucB_RseB"/>
</dbReference>
<keyword evidence="4" id="KW-0574">Periplasm</keyword>
<comment type="caution">
    <text evidence="8">The sequence shown here is derived from an EMBL/GenBank/DDBJ whole genome shotgun (WGS) entry which is preliminary data.</text>
</comment>
<dbReference type="RefSeq" id="WP_319024545.1">
    <property type="nucleotide sequence ID" value="NZ_JACZFR010000026.1"/>
</dbReference>
<evidence type="ECO:0000256" key="1">
    <source>
        <dbReference type="ARBA" id="ARBA00004418"/>
    </source>
</evidence>
<evidence type="ECO:0000256" key="3">
    <source>
        <dbReference type="ARBA" id="ARBA00022729"/>
    </source>
</evidence>
<evidence type="ECO:0000256" key="4">
    <source>
        <dbReference type="ARBA" id="ARBA00022764"/>
    </source>
</evidence>
<evidence type="ECO:0000259" key="7">
    <source>
        <dbReference type="Pfam" id="PF17188"/>
    </source>
</evidence>
<sequence>MRALVDKPASASRWICKANSVLLALFLLVPAAHAQEVDGENGTLEVQQWLGKLARAVTELEYRGLVTFEHAGMLETLQVVHAVRDGEQVERVRYLSGNPRELISHGSGKNCARSSGPMARAALWSRAGQQEVQRAYQFILRGRERIADRDTVVIEARPRDRHRLGLIVNLDQETGLPLKSMLVGAQGRVLERYQFVQLDLSPVQDSDLQPQSADARRIDNNNPCSNSQSRWQLSWLPEGFKAVSIKPLNDGDMLVFSDGLSVFTVFVQRLGPELDFKGRAIRGATVAYMDRMEVDGVSYTVTVVGEIPDTTAQRVAASVAAPG</sequence>
<comment type="subcellular location">
    <subcellularLocation>
        <location evidence="1">Periplasm</location>
    </subcellularLocation>
</comment>
<dbReference type="Gene3D" id="3.30.200.100">
    <property type="entry name" value="MucB/RseB, C-terminal domain"/>
    <property type="match status" value="1"/>
</dbReference>
<keyword evidence="3 5" id="KW-0732">Signal</keyword>
<gene>
    <name evidence="8" type="ORF">ACFQBM_02640</name>
</gene>
<keyword evidence="9" id="KW-1185">Reference proteome</keyword>
<dbReference type="CDD" id="cd16327">
    <property type="entry name" value="RseB"/>
    <property type="match status" value="1"/>
</dbReference>
<dbReference type="InterPro" id="IPR033436">
    <property type="entry name" value="MucB/RseB_C"/>
</dbReference>
<dbReference type="PANTHER" id="PTHR38782:SF1">
    <property type="entry name" value="SIGMA-E FACTOR REGULATORY PROTEIN RSEB"/>
    <property type="match status" value="1"/>
</dbReference>
<evidence type="ECO:0000256" key="5">
    <source>
        <dbReference type="SAM" id="SignalP"/>
    </source>
</evidence>
<dbReference type="PANTHER" id="PTHR38782">
    <property type="match status" value="1"/>
</dbReference>
<feature type="domain" description="MucB/RseB C-terminal" evidence="7">
    <location>
        <begin position="226"/>
        <end position="319"/>
    </location>
</feature>